<dbReference type="Proteomes" id="UP001419268">
    <property type="component" value="Unassembled WGS sequence"/>
</dbReference>
<accession>A0AAP0JF95</accession>
<keyword evidence="2" id="KW-1185">Reference proteome</keyword>
<gene>
    <name evidence="1" type="ORF">Scep_012614</name>
</gene>
<dbReference type="AlphaFoldDB" id="A0AAP0JF95"/>
<evidence type="ECO:0000313" key="1">
    <source>
        <dbReference type="EMBL" id="KAK9133086.1"/>
    </source>
</evidence>
<reference evidence="1 2" key="1">
    <citation type="submission" date="2024-01" db="EMBL/GenBank/DDBJ databases">
        <title>Genome assemblies of Stephania.</title>
        <authorList>
            <person name="Yang L."/>
        </authorList>
    </citation>
    <scope>NUCLEOTIDE SEQUENCE [LARGE SCALE GENOMIC DNA]</scope>
    <source>
        <strain evidence="1">JXDWG</strain>
        <tissue evidence="1">Leaf</tissue>
    </source>
</reference>
<evidence type="ECO:0000313" key="2">
    <source>
        <dbReference type="Proteomes" id="UP001419268"/>
    </source>
</evidence>
<dbReference type="EMBL" id="JBBNAG010000005">
    <property type="protein sequence ID" value="KAK9133086.1"/>
    <property type="molecule type" value="Genomic_DNA"/>
</dbReference>
<sequence>MVCTSTWERRRFKSLVSSLRCIERPGYIYCVDLLNCNKKCLDFGFNTEIYIGFVYRIFIEKKSF</sequence>
<name>A0AAP0JF95_9MAGN</name>
<comment type="caution">
    <text evidence="1">The sequence shown here is derived from an EMBL/GenBank/DDBJ whole genome shotgun (WGS) entry which is preliminary data.</text>
</comment>
<proteinExistence type="predicted"/>
<protein>
    <submittedName>
        <fullName evidence="1">Uncharacterized protein</fullName>
    </submittedName>
</protein>
<organism evidence="1 2">
    <name type="scientific">Stephania cephalantha</name>
    <dbReference type="NCBI Taxonomy" id="152367"/>
    <lineage>
        <taxon>Eukaryota</taxon>
        <taxon>Viridiplantae</taxon>
        <taxon>Streptophyta</taxon>
        <taxon>Embryophyta</taxon>
        <taxon>Tracheophyta</taxon>
        <taxon>Spermatophyta</taxon>
        <taxon>Magnoliopsida</taxon>
        <taxon>Ranunculales</taxon>
        <taxon>Menispermaceae</taxon>
        <taxon>Menispermoideae</taxon>
        <taxon>Cissampelideae</taxon>
        <taxon>Stephania</taxon>
    </lineage>
</organism>